<sequence>MDQMLVSSAIRSYPDKFLLLQAVRRDESGFVELVNVIGVCETKREAFVQNQVLKLVGVKTFIVPNFDTDEALQIMISDEVYEARPLLTPAEYAKIFRQYYEQD</sequence>
<reference evidence="1 2" key="1">
    <citation type="submission" date="2018-08" db="EMBL/GenBank/DDBJ databases">
        <title>A genome reference for cultivated species of the human gut microbiota.</title>
        <authorList>
            <person name="Zou Y."/>
            <person name="Xue W."/>
            <person name="Luo G."/>
        </authorList>
    </citation>
    <scope>NUCLEOTIDE SEQUENCE [LARGE SCALE GENOMIC DNA]</scope>
    <source>
        <strain evidence="1 2">AF14-18</strain>
    </source>
</reference>
<gene>
    <name evidence="1" type="ORF">DWW02_01800</name>
</gene>
<organism evidence="1 2">
    <name type="scientific">Enterocloster bolteae</name>
    <dbReference type="NCBI Taxonomy" id="208479"/>
    <lineage>
        <taxon>Bacteria</taxon>
        <taxon>Bacillati</taxon>
        <taxon>Bacillota</taxon>
        <taxon>Clostridia</taxon>
        <taxon>Lachnospirales</taxon>
        <taxon>Lachnospiraceae</taxon>
        <taxon>Enterocloster</taxon>
    </lineage>
</organism>
<name>A0A412ZE29_9FIRM</name>
<comment type="caution">
    <text evidence="1">The sequence shown here is derived from an EMBL/GenBank/DDBJ whole genome shotgun (WGS) entry which is preliminary data.</text>
</comment>
<dbReference type="AlphaFoldDB" id="A0A412ZE29"/>
<proteinExistence type="predicted"/>
<accession>A0A412ZE29</accession>
<evidence type="ECO:0000313" key="1">
    <source>
        <dbReference type="EMBL" id="RGV78497.1"/>
    </source>
</evidence>
<dbReference type="Proteomes" id="UP000284543">
    <property type="component" value="Unassembled WGS sequence"/>
</dbReference>
<evidence type="ECO:0000313" key="2">
    <source>
        <dbReference type="Proteomes" id="UP000284543"/>
    </source>
</evidence>
<dbReference type="RefSeq" id="WP_118017268.1">
    <property type="nucleotide sequence ID" value="NZ_CAUHGS010000006.1"/>
</dbReference>
<dbReference type="EMBL" id="QRZM01000001">
    <property type="protein sequence ID" value="RGV78497.1"/>
    <property type="molecule type" value="Genomic_DNA"/>
</dbReference>
<protein>
    <submittedName>
        <fullName evidence="1">Uncharacterized protein</fullName>
    </submittedName>
</protein>